<accession>A0A2U1K747</accession>
<evidence type="ECO:0000313" key="3">
    <source>
        <dbReference type="Proteomes" id="UP000245998"/>
    </source>
</evidence>
<dbReference type="Gene3D" id="1.10.287.1490">
    <property type="match status" value="1"/>
</dbReference>
<dbReference type="RefSeq" id="WP_116553699.1">
    <property type="nucleotide sequence ID" value="NZ_QCZG01000006.1"/>
</dbReference>
<reference evidence="2 3" key="1">
    <citation type="submission" date="2018-04" db="EMBL/GenBank/DDBJ databases">
        <title>Camelliibacillus theae gen. nov., sp. nov., isolated from Pu'er tea.</title>
        <authorList>
            <person name="Niu L."/>
        </authorList>
    </citation>
    <scope>NUCLEOTIDE SEQUENCE [LARGE SCALE GENOMIC DNA]</scope>
    <source>
        <strain evidence="2 3">T8</strain>
    </source>
</reference>
<keyword evidence="3" id="KW-1185">Reference proteome</keyword>
<dbReference type="AlphaFoldDB" id="A0A2U1K747"/>
<keyword evidence="1" id="KW-0175">Coiled coil</keyword>
<feature type="coiled-coil region" evidence="1">
    <location>
        <begin position="30"/>
        <end position="136"/>
    </location>
</feature>
<evidence type="ECO:0000256" key="1">
    <source>
        <dbReference type="SAM" id="Coils"/>
    </source>
</evidence>
<proteinExistence type="predicted"/>
<organism evidence="2 3">
    <name type="scientific">Pueribacillus theae</name>
    <dbReference type="NCBI Taxonomy" id="2171751"/>
    <lineage>
        <taxon>Bacteria</taxon>
        <taxon>Bacillati</taxon>
        <taxon>Bacillota</taxon>
        <taxon>Bacilli</taxon>
        <taxon>Bacillales</taxon>
        <taxon>Bacillaceae</taxon>
        <taxon>Pueribacillus</taxon>
    </lineage>
</organism>
<sequence>MSKLSDLSHPRLVLRTMYYQDMTLKLEKEVAFKDYEISKLKKQLKKLQAENNGRSDERNHKEKMEQYNQQLQKLEEENKQLKEKLESMKDIQTSNPELEKKIEGFEELLSEIQIELTQKEKEVDYYKSRVKNLEKRAPHLPVPQSDHNKLTLDTSSEKGYKDDLAIITYFDYSIVWQSENRLIIRGDFHIKNIGNQTLKNPVLCFRFSPPEFSNMKGKIISVDQAAANKQISQHNATNWMFLESEWAEDAKERGEIWIVPINDFMLNEGETVSLNEFQIPVQTEFKDTLIVEGFVYFSDIPLKVKSSNNIIISF</sequence>
<dbReference type="OrthoDB" id="2679997at2"/>
<dbReference type="EMBL" id="QCZG01000006">
    <property type="protein sequence ID" value="PWA12708.1"/>
    <property type="molecule type" value="Genomic_DNA"/>
</dbReference>
<gene>
    <name evidence="2" type="ORF">DCC39_04540</name>
</gene>
<name>A0A2U1K747_9BACI</name>
<protein>
    <submittedName>
        <fullName evidence="2">Uncharacterized protein</fullName>
    </submittedName>
</protein>
<evidence type="ECO:0000313" key="2">
    <source>
        <dbReference type="EMBL" id="PWA12708.1"/>
    </source>
</evidence>
<dbReference type="Proteomes" id="UP000245998">
    <property type="component" value="Unassembled WGS sequence"/>
</dbReference>
<comment type="caution">
    <text evidence="2">The sequence shown here is derived from an EMBL/GenBank/DDBJ whole genome shotgun (WGS) entry which is preliminary data.</text>
</comment>